<dbReference type="Proteomes" id="UP001372714">
    <property type="component" value="Chromosome"/>
</dbReference>
<gene>
    <name evidence="1" type="ORF">V6W80_11255</name>
</gene>
<accession>A0ABZ2FYB5</accession>
<evidence type="ECO:0000313" key="2">
    <source>
        <dbReference type="Proteomes" id="UP001372714"/>
    </source>
</evidence>
<proteinExistence type="predicted"/>
<reference evidence="1 2" key="1">
    <citation type="submission" date="2024-02" db="EMBL/GenBank/DDBJ databases">
        <title>The whole genome sequence of Pseudomonas benzopyrenica MLY92.</title>
        <authorList>
            <person name="Liu Y."/>
        </authorList>
    </citation>
    <scope>NUCLEOTIDE SEQUENCE [LARGE SCALE GENOMIC DNA]</scope>
    <source>
        <strain evidence="1 2">MLY92</strain>
    </source>
</reference>
<evidence type="ECO:0000313" key="1">
    <source>
        <dbReference type="EMBL" id="WWM68814.1"/>
    </source>
</evidence>
<organism evidence="1 2">
    <name type="scientific">Pseudomonas benzopyrenica</name>
    <dbReference type="NCBI Taxonomy" id="2993566"/>
    <lineage>
        <taxon>Bacteria</taxon>
        <taxon>Pseudomonadati</taxon>
        <taxon>Pseudomonadota</taxon>
        <taxon>Gammaproteobacteria</taxon>
        <taxon>Pseudomonadales</taxon>
        <taxon>Pseudomonadaceae</taxon>
        <taxon>Pseudomonas</taxon>
    </lineage>
</organism>
<keyword evidence="2" id="KW-1185">Reference proteome</keyword>
<sequence length="126" mass="14848">MQFLWKLFGKTKKTRFRCEICGAPLICRTSWFEHIFMRRELYQCDFVPCSQSYWGRTELTHAANRSGLPGSPPSQLPMQNEDYVRMAAHVYRYNQYLAAQKKGEQQLDLLEADQEDHQPIREDLAS</sequence>
<dbReference type="EMBL" id="CP145723">
    <property type="protein sequence ID" value="WWM68814.1"/>
    <property type="molecule type" value="Genomic_DNA"/>
</dbReference>
<name>A0ABZ2FYB5_9PSED</name>
<dbReference type="RefSeq" id="WP_338547163.1">
    <property type="nucleotide sequence ID" value="NZ_CP145723.1"/>
</dbReference>
<evidence type="ECO:0008006" key="3">
    <source>
        <dbReference type="Google" id="ProtNLM"/>
    </source>
</evidence>
<protein>
    <recommendedName>
        <fullName evidence="3">Ogr/Delta-like zinc finger</fullName>
    </recommendedName>
</protein>